<dbReference type="Pfam" id="PF00215">
    <property type="entry name" value="OMPdecase"/>
    <property type="match status" value="1"/>
</dbReference>
<dbReference type="PATRIC" id="fig|1492898.3.peg.1243"/>
<dbReference type="PANTHER" id="PTHR43375:SF1">
    <property type="entry name" value="OROTIDINE 5'-PHOSPHATE DECARBOXYLASE"/>
    <property type="match status" value="1"/>
</dbReference>
<accession>A0A172TSJ9</accession>
<dbReference type="GO" id="GO:0044205">
    <property type="term" value="P:'de novo' UMP biosynthetic process"/>
    <property type="evidence" value="ECO:0007669"/>
    <property type="project" value="UniProtKB-UniPathway"/>
</dbReference>
<keyword evidence="3" id="KW-0210">Decarboxylase</keyword>
<dbReference type="GO" id="GO:0006207">
    <property type="term" value="P:'de novo' pyrimidine nucleobase biosynthetic process"/>
    <property type="evidence" value="ECO:0007669"/>
    <property type="project" value="InterPro"/>
</dbReference>
<dbReference type="Proteomes" id="UP000077177">
    <property type="component" value="Chromosome"/>
</dbReference>
<evidence type="ECO:0000256" key="3">
    <source>
        <dbReference type="ARBA" id="ARBA00022793"/>
    </source>
</evidence>
<comment type="pathway">
    <text evidence="1">Pyrimidine metabolism; UMP biosynthesis via de novo pathway; UMP from orotate: step 2/2.</text>
</comment>
<evidence type="ECO:0000313" key="10">
    <source>
        <dbReference type="Proteomes" id="UP000077177"/>
    </source>
</evidence>
<evidence type="ECO:0000256" key="2">
    <source>
        <dbReference type="ARBA" id="ARBA00008847"/>
    </source>
</evidence>
<dbReference type="SMART" id="SM00934">
    <property type="entry name" value="OMPdecase"/>
    <property type="match status" value="1"/>
</dbReference>
<evidence type="ECO:0000259" key="8">
    <source>
        <dbReference type="SMART" id="SM00934"/>
    </source>
</evidence>
<feature type="domain" description="Orotidine 5'-phosphate decarboxylase" evidence="8">
    <location>
        <begin position="16"/>
        <end position="271"/>
    </location>
</feature>
<evidence type="ECO:0000256" key="1">
    <source>
        <dbReference type="ARBA" id="ARBA00004861"/>
    </source>
</evidence>
<dbReference type="EMBL" id="CP011390">
    <property type="protein sequence ID" value="ANE50069.1"/>
    <property type="molecule type" value="Genomic_DNA"/>
</dbReference>
<reference evidence="9 10" key="2">
    <citation type="journal article" date="2016" name="Int. J. Syst. Evol. Microbiol.">
        <title>Flavisolibacter tropicus sp. nov., isolated from tropical soil.</title>
        <authorList>
            <person name="Lee J.J."/>
            <person name="Kang M.S."/>
            <person name="Kim G.S."/>
            <person name="Lee C.S."/>
            <person name="Lim S."/>
            <person name="Lee J."/>
            <person name="Roh S.H."/>
            <person name="Kang H."/>
            <person name="Ha J.M."/>
            <person name="Bae S."/>
            <person name="Jung H.Y."/>
            <person name="Kim M.K."/>
        </authorList>
    </citation>
    <scope>NUCLEOTIDE SEQUENCE [LARGE SCALE GENOMIC DNA]</scope>
    <source>
        <strain evidence="9 10">LCS9</strain>
    </source>
</reference>
<gene>
    <name evidence="9" type="ORF">SY85_05725</name>
</gene>
<dbReference type="GO" id="GO:0004590">
    <property type="term" value="F:orotidine-5'-phosphate decarboxylase activity"/>
    <property type="evidence" value="ECO:0007669"/>
    <property type="project" value="UniProtKB-UniRule"/>
</dbReference>
<protein>
    <recommendedName>
        <fullName evidence="7">Orotidine-5'-phosphate decarboxylase</fullName>
        <ecNumber evidence="7">4.1.1.23</ecNumber>
    </recommendedName>
</protein>
<evidence type="ECO:0000313" key="9">
    <source>
        <dbReference type="EMBL" id="ANE50069.1"/>
    </source>
</evidence>
<dbReference type="InterPro" id="IPR011060">
    <property type="entry name" value="RibuloseP-bd_barrel"/>
</dbReference>
<dbReference type="CDD" id="cd04725">
    <property type="entry name" value="OMP_decarboxylase_like"/>
    <property type="match status" value="1"/>
</dbReference>
<dbReference type="NCBIfam" id="TIGR02127">
    <property type="entry name" value="pyrF_sub2"/>
    <property type="match status" value="1"/>
</dbReference>
<dbReference type="SUPFAM" id="SSF51366">
    <property type="entry name" value="Ribulose-phoshate binding barrel"/>
    <property type="match status" value="1"/>
</dbReference>
<dbReference type="InterPro" id="IPR001754">
    <property type="entry name" value="OMPdeCOase_dom"/>
</dbReference>
<dbReference type="PANTHER" id="PTHR43375">
    <property type="entry name" value="OROTIDINE 5'-PHOSPHATE DECARBOXYLASE"/>
    <property type="match status" value="1"/>
</dbReference>
<dbReference type="EC" id="4.1.1.23" evidence="7"/>
<keyword evidence="10" id="KW-1185">Reference proteome</keyword>
<evidence type="ECO:0000256" key="5">
    <source>
        <dbReference type="ARBA" id="ARBA00023239"/>
    </source>
</evidence>
<name>A0A172TSJ9_9BACT</name>
<evidence type="ECO:0000256" key="7">
    <source>
        <dbReference type="NCBIfam" id="TIGR02127"/>
    </source>
</evidence>
<keyword evidence="5" id="KW-0456">Lyase</keyword>
<organism evidence="9 10">
    <name type="scientific">Flavisolibacter tropicus</name>
    <dbReference type="NCBI Taxonomy" id="1492898"/>
    <lineage>
        <taxon>Bacteria</taxon>
        <taxon>Pseudomonadati</taxon>
        <taxon>Bacteroidota</taxon>
        <taxon>Chitinophagia</taxon>
        <taxon>Chitinophagales</taxon>
        <taxon>Chitinophagaceae</taxon>
        <taxon>Flavisolibacter</taxon>
    </lineage>
</organism>
<dbReference type="InterPro" id="IPR013785">
    <property type="entry name" value="Aldolase_TIM"/>
</dbReference>
<dbReference type="InterPro" id="IPR011995">
    <property type="entry name" value="OMPdecase_type-2"/>
</dbReference>
<proteinExistence type="inferred from homology"/>
<comment type="catalytic activity">
    <reaction evidence="6">
        <text>orotidine 5'-phosphate + H(+) = UMP + CO2</text>
        <dbReference type="Rhea" id="RHEA:11596"/>
        <dbReference type="ChEBI" id="CHEBI:15378"/>
        <dbReference type="ChEBI" id="CHEBI:16526"/>
        <dbReference type="ChEBI" id="CHEBI:57538"/>
        <dbReference type="ChEBI" id="CHEBI:57865"/>
        <dbReference type="EC" id="4.1.1.23"/>
    </reaction>
</comment>
<dbReference type="Gene3D" id="3.20.20.70">
    <property type="entry name" value="Aldolase class I"/>
    <property type="match status" value="1"/>
</dbReference>
<dbReference type="UniPathway" id="UPA00070">
    <property type="reaction ID" value="UER00120"/>
</dbReference>
<keyword evidence="4" id="KW-0665">Pyrimidine biosynthesis</keyword>
<dbReference type="OrthoDB" id="9808470at2"/>
<dbReference type="AlphaFoldDB" id="A0A172TSJ9"/>
<evidence type="ECO:0000256" key="4">
    <source>
        <dbReference type="ARBA" id="ARBA00022975"/>
    </source>
</evidence>
<sequence length="288" mass="32363">MTRQQLVAQIFQKKSYLCVGLDTDITKIPKHLQSHPDAVFEFNKQIIDATKDYCVSYKINTAFYEALGVKGWEAMERTTNYIPDTHFKIADAKRGDIGNTSTQYAKAFFETMNFDAITVAPYMGADSIQPFLEYKDKWTILLGLTSNKGSADFELQRVIQQSKVGVESAELALDVASHKTEFLYERVLRKASEWGTPDNLMFVVGATQADEFTNIRTITPNYFYLVPGVGAQGGSLKEISEKAMISECGLLVNASRAIIYASEKEDFAQEAAAIAQQYQVEMQQYIKQ</sequence>
<dbReference type="KEGG" id="fla:SY85_05725"/>
<dbReference type="RefSeq" id="WP_066402346.1">
    <property type="nucleotide sequence ID" value="NZ_CP011390.1"/>
</dbReference>
<dbReference type="STRING" id="1492898.SY85_05725"/>
<evidence type="ECO:0000256" key="6">
    <source>
        <dbReference type="ARBA" id="ARBA00049157"/>
    </source>
</evidence>
<comment type="similarity">
    <text evidence="2">Belongs to the OMP decarboxylase family. Type 2 subfamily.</text>
</comment>
<reference evidence="10" key="1">
    <citation type="submission" date="2015-01" db="EMBL/GenBank/DDBJ databases">
        <title>Flavisolibacter sp./LCS9/ whole genome sequencing.</title>
        <authorList>
            <person name="Kim M.K."/>
            <person name="Srinivasan S."/>
            <person name="Lee J.-J."/>
        </authorList>
    </citation>
    <scope>NUCLEOTIDE SEQUENCE [LARGE SCALE GENOMIC DNA]</scope>
    <source>
        <strain evidence="10">LCS9</strain>
    </source>
</reference>